<sequence>MLLRKTLELHDIHFATTDRDVAVQHGITGAAILPDCNKNRPFRSAWCGIVALWLVIKLRPDIVISTGAAPGFFCILAGRLVGARTLWIDSVANADKLSMCGRLSLTFAHKCLTQWEHLAGDPEPVFRGALL</sequence>
<dbReference type="Proteomes" id="UP001138681">
    <property type="component" value="Unassembled WGS sequence"/>
</dbReference>
<organism evidence="1 2">
    <name type="scientific">Erythrobacter crassostreae</name>
    <dbReference type="NCBI Taxonomy" id="2828328"/>
    <lineage>
        <taxon>Bacteria</taxon>
        <taxon>Pseudomonadati</taxon>
        <taxon>Pseudomonadota</taxon>
        <taxon>Alphaproteobacteria</taxon>
        <taxon>Sphingomonadales</taxon>
        <taxon>Erythrobacteraceae</taxon>
        <taxon>Erythrobacter/Porphyrobacter group</taxon>
        <taxon>Erythrobacter</taxon>
    </lineage>
</organism>
<dbReference type="GO" id="GO:0006488">
    <property type="term" value="P:dolichol-linked oligosaccharide biosynthetic process"/>
    <property type="evidence" value="ECO:0007669"/>
    <property type="project" value="InterPro"/>
</dbReference>
<comment type="caution">
    <text evidence="1">The sequence shown here is derived from an EMBL/GenBank/DDBJ whole genome shotgun (WGS) entry which is preliminary data.</text>
</comment>
<dbReference type="AlphaFoldDB" id="A0A9X1JLE6"/>
<protein>
    <submittedName>
        <fullName evidence="1">Glucuronosyltransferase</fullName>
    </submittedName>
</protein>
<dbReference type="InterPro" id="IPR013969">
    <property type="entry name" value="Oligosacch_biosynth_Alg14"/>
</dbReference>
<dbReference type="EMBL" id="JAGSPC010000001">
    <property type="protein sequence ID" value="MBV7258264.1"/>
    <property type="molecule type" value="Genomic_DNA"/>
</dbReference>
<reference evidence="1" key="1">
    <citation type="submission" date="2021-04" db="EMBL/GenBank/DDBJ databases">
        <authorList>
            <person name="Pira H."/>
            <person name="Risdian C."/>
            <person name="Wink J."/>
        </authorList>
    </citation>
    <scope>NUCLEOTIDE SEQUENCE</scope>
    <source>
        <strain evidence="1">WH158</strain>
    </source>
</reference>
<accession>A0A9X1JLE6</accession>
<evidence type="ECO:0000313" key="2">
    <source>
        <dbReference type="Proteomes" id="UP001138681"/>
    </source>
</evidence>
<name>A0A9X1JLE6_9SPHN</name>
<evidence type="ECO:0000313" key="1">
    <source>
        <dbReference type="EMBL" id="MBV7258264.1"/>
    </source>
</evidence>
<gene>
    <name evidence="1" type="ORF">KCG46_01595</name>
</gene>
<proteinExistence type="predicted"/>
<dbReference type="Pfam" id="PF08660">
    <property type="entry name" value="Alg14"/>
    <property type="match status" value="1"/>
</dbReference>
<keyword evidence="2" id="KW-1185">Reference proteome</keyword>